<dbReference type="GO" id="GO:0005344">
    <property type="term" value="F:oxygen carrier activity"/>
    <property type="evidence" value="ECO:0007669"/>
    <property type="project" value="UniProtKB-KW"/>
</dbReference>
<protein>
    <submittedName>
        <fullName evidence="3">Putative hemoglobin</fullName>
    </submittedName>
</protein>
<accession>L8JSF6</accession>
<dbReference type="PANTHER" id="PTHR43396:SF6">
    <property type="entry name" value="ABL201WP"/>
    <property type="match status" value="1"/>
</dbReference>
<gene>
    <name evidence="3" type="ORF">C900_03972</name>
</gene>
<dbReference type="AlphaFoldDB" id="L8JSF6"/>
<comment type="caution">
    <text evidence="3">The sequence shown here is derived from an EMBL/GenBank/DDBJ whole genome shotgun (WGS) entry which is preliminary data.</text>
</comment>
<sequence>MIFYDRLFDIAPEVRPLFKGNIKDQSQKLTLMISFAIDKLEQFDLIVKDIEALGRRHSRYNVKEEHYQIVGQALLWTLEKGAGDIWSKEHEEAWTALYGILAATMTKAQISA</sequence>
<dbReference type="GO" id="GO:0008941">
    <property type="term" value="F:nitric oxide dioxygenase NAD(P)H activity"/>
    <property type="evidence" value="ECO:0007669"/>
    <property type="project" value="TreeGrafter"/>
</dbReference>
<proteinExistence type="inferred from homology"/>
<keyword evidence="1" id="KW-0349">Heme</keyword>
<dbReference type="InterPro" id="IPR012292">
    <property type="entry name" value="Globin/Proto"/>
</dbReference>
<dbReference type="GO" id="GO:0071949">
    <property type="term" value="F:FAD binding"/>
    <property type="evidence" value="ECO:0007669"/>
    <property type="project" value="TreeGrafter"/>
</dbReference>
<dbReference type="STRING" id="1237149.C900_03972"/>
<dbReference type="PANTHER" id="PTHR43396">
    <property type="entry name" value="FLAVOHEMOPROTEIN"/>
    <property type="match status" value="1"/>
</dbReference>
<dbReference type="Pfam" id="PF00042">
    <property type="entry name" value="Globin"/>
    <property type="match status" value="1"/>
</dbReference>
<dbReference type="InterPro" id="IPR000971">
    <property type="entry name" value="Globin"/>
</dbReference>
<dbReference type="Gene3D" id="1.10.490.10">
    <property type="entry name" value="Globins"/>
    <property type="match status" value="1"/>
</dbReference>
<feature type="domain" description="Globin" evidence="2">
    <location>
        <begin position="1"/>
        <end position="110"/>
    </location>
</feature>
<keyword evidence="1" id="KW-0408">Iron</keyword>
<keyword evidence="4" id="KW-1185">Reference proteome</keyword>
<dbReference type="SUPFAM" id="SSF46458">
    <property type="entry name" value="Globin-like"/>
    <property type="match status" value="1"/>
</dbReference>
<name>L8JSF6_9BACT</name>
<dbReference type="eggNOG" id="COG1017">
    <property type="taxonomic scope" value="Bacteria"/>
</dbReference>
<dbReference type="GO" id="GO:0019825">
    <property type="term" value="F:oxygen binding"/>
    <property type="evidence" value="ECO:0007669"/>
    <property type="project" value="InterPro"/>
</dbReference>
<keyword evidence="1" id="KW-0561">Oxygen transport</keyword>
<dbReference type="GO" id="GO:0020037">
    <property type="term" value="F:heme binding"/>
    <property type="evidence" value="ECO:0007669"/>
    <property type="project" value="InterPro"/>
</dbReference>
<organism evidence="3 4">
    <name type="scientific">Fulvivirga imtechensis AK7</name>
    <dbReference type="NCBI Taxonomy" id="1237149"/>
    <lineage>
        <taxon>Bacteria</taxon>
        <taxon>Pseudomonadati</taxon>
        <taxon>Bacteroidota</taxon>
        <taxon>Cytophagia</taxon>
        <taxon>Cytophagales</taxon>
        <taxon>Fulvivirgaceae</taxon>
        <taxon>Fulvivirga</taxon>
    </lineage>
</organism>
<keyword evidence="1" id="KW-0813">Transport</keyword>
<dbReference type="GO" id="GO:0046210">
    <property type="term" value="P:nitric oxide catabolic process"/>
    <property type="evidence" value="ECO:0007669"/>
    <property type="project" value="TreeGrafter"/>
</dbReference>
<evidence type="ECO:0000313" key="3">
    <source>
        <dbReference type="EMBL" id="ELR70287.1"/>
    </source>
</evidence>
<dbReference type="EMBL" id="AMZN01000055">
    <property type="protein sequence ID" value="ELR70287.1"/>
    <property type="molecule type" value="Genomic_DNA"/>
</dbReference>
<evidence type="ECO:0000256" key="1">
    <source>
        <dbReference type="RuleBase" id="RU000356"/>
    </source>
</evidence>
<keyword evidence="1" id="KW-0479">Metal-binding</keyword>
<comment type="similarity">
    <text evidence="1">Belongs to the globin family.</text>
</comment>
<dbReference type="GO" id="GO:0071500">
    <property type="term" value="P:cellular response to nitrosative stress"/>
    <property type="evidence" value="ECO:0007669"/>
    <property type="project" value="TreeGrafter"/>
</dbReference>
<evidence type="ECO:0000259" key="2">
    <source>
        <dbReference type="PROSITE" id="PS01033"/>
    </source>
</evidence>
<evidence type="ECO:0000313" key="4">
    <source>
        <dbReference type="Proteomes" id="UP000011135"/>
    </source>
</evidence>
<reference evidence="3 4" key="1">
    <citation type="submission" date="2012-12" db="EMBL/GenBank/DDBJ databases">
        <title>Genome assembly of Fulvivirga imtechensis AK7.</title>
        <authorList>
            <person name="Nupur N."/>
            <person name="Khatri I."/>
            <person name="Kumar R."/>
            <person name="Subramanian S."/>
            <person name="Pinnaka A."/>
        </authorList>
    </citation>
    <scope>NUCLEOTIDE SEQUENCE [LARGE SCALE GENOMIC DNA]</scope>
    <source>
        <strain evidence="3 4">AK7</strain>
    </source>
</reference>
<dbReference type="Proteomes" id="UP000011135">
    <property type="component" value="Unassembled WGS sequence"/>
</dbReference>
<dbReference type="InterPro" id="IPR009050">
    <property type="entry name" value="Globin-like_sf"/>
</dbReference>
<dbReference type="PROSITE" id="PS01033">
    <property type="entry name" value="GLOBIN"/>
    <property type="match status" value="1"/>
</dbReference>